<feature type="domain" description="Glycosyltransferase 2-like" evidence="3">
    <location>
        <begin position="5"/>
        <end position="88"/>
    </location>
</feature>
<keyword evidence="6" id="KW-1185">Reference proteome</keyword>
<evidence type="ECO:0000259" key="3">
    <source>
        <dbReference type="Pfam" id="PF00535"/>
    </source>
</evidence>
<dbReference type="Gene3D" id="3.90.550.10">
    <property type="entry name" value="Spore Coat Polysaccharide Biosynthesis Protein SpsA, Chain A"/>
    <property type="match status" value="1"/>
</dbReference>
<dbReference type="AlphaFoldDB" id="A0A1Y0LNC4"/>
<dbReference type="InterPro" id="IPR001173">
    <property type="entry name" value="Glyco_trans_2-like"/>
</dbReference>
<dbReference type="InterPro" id="IPR029044">
    <property type="entry name" value="Nucleotide-diphossugar_trans"/>
</dbReference>
<dbReference type="PANTHER" id="PTHR22916:SF51">
    <property type="entry name" value="GLYCOSYLTRANSFERASE EPSH-RELATED"/>
    <property type="match status" value="1"/>
</dbReference>
<keyword evidence="1" id="KW-0328">Glycosyltransferase</keyword>
<evidence type="ECO:0000256" key="2">
    <source>
        <dbReference type="ARBA" id="ARBA00022679"/>
    </source>
</evidence>
<dbReference type="Proteomes" id="UP000195729">
    <property type="component" value="Chromosome"/>
</dbReference>
<keyword evidence="2" id="KW-0808">Transferase</keyword>
<dbReference type="EMBL" id="CP015581">
    <property type="protein sequence ID" value="ARU99531.1"/>
    <property type="molecule type" value="Genomic_DNA"/>
</dbReference>
<reference evidence="6 7" key="1">
    <citation type="submission" date="2016-05" db="EMBL/GenBank/DDBJ databases">
        <title>Complete genome sequence of two 2,5-diketo-D-glunonic acid producing strain Tatumella citrea.</title>
        <authorList>
            <person name="Duan C."/>
            <person name="Yang J."/>
            <person name="Yang S."/>
        </authorList>
    </citation>
    <scope>NUCLEOTIDE SEQUENCE [LARGE SCALE GENOMIC DNA]</scope>
    <source>
        <strain evidence="5 6">ATCC 39140</strain>
        <strain evidence="4 7">DSM 13699</strain>
    </source>
</reference>
<evidence type="ECO:0000313" key="6">
    <source>
        <dbReference type="Proteomes" id="UP000195729"/>
    </source>
</evidence>
<dbReference type="PANTHER" id="PTHR22916">
    <property type="entry name" value="GLYCOSYLTRANSFERASE"/>
    <property type="match status" value="1"/>
</dbReference>
<gene>
    <name evidence="4" type="ORF">A7K98_18130</name>
    <name evidence="5" type="ORF">A7K99_18115</name>
</gene>
<sequence>MDDTAELIIVNDGSTDDTREKIVTTIAGYQNKKIHIIDQENKGISAARNAGLNASSGAWVSFLDSDDSYTEYFFDIFNKKIKHSSADLVEFDANIIRNTGSPEYFSCSSLPTENVNGGETDSLIPVFRQAKWFTWSRIYKRSLLTNNNIQFPEGLIYEDIAAIPLCYLSSSSVARIKIPLVNYRVREGSLSTHVNSKDINDLIAVMEIYKSLKTRYSRRQHPLLALVMEKCFKRIKELAGKNQFHLSDKQLHTVRSCLLAYLRNYSLSKKIKFMFIRLYMQSAVYRRAK</sequence>
<evidence type="ECO:0000313" key="5">
    <source>
        <dbReference type="EMBL" id="ARU99531.1"/>
    </source>
</evidence>
<name>A0A1Y0LNC4_TATCI</name>
<dbReference type="GO" id="GO:0016758">
    <property type="term" value="F:hexosyltransferase activity"/>
    <property type="evidence" value="ECO:0007669"/>
    <property type="project" value="UniProtKB-ARBA"/>
</dbReference>
<dbReference type="EMBL" id="CP015579">
    <property type="protein sequence ID" value="ARU95490.1"/>
    <property type="molecule type" value="Genomic_DNA"/>
</dbReference>
<proteinExistence type="predicted"/>
<accession>A0A1Y0LNC4</accession>
<protein>
    <recommendedName>
        <fullName evidence="3">Glycosyltransferase 2-like domain-containing protein</fullName>
    </recommendedName>
</protein>
<dbReference type="Pfam" id="PF00535">
    <property type="entry name" value="Glycos_transf_2"/>
    <property type="match status" value="1"/>
</dbReference>
<organism evidence="4 7">
    <name type="scientific">Tatumella citrea</name>
    <name type="common">Pantoea citrea</name>
    <dbReference type="NCBI Taxonomy" id="53336"/>
    <lineage>
        <taxon>Bacteria</taxon>
        <taxon>Pseudomonadati</taxon>
        <taxon>Pseudomonadota</taxon>
        <taxon>Gammaproteobacteria</taxon>
        <taxon>Enterobacterales</taxon>
        <taxon>Erwiniaceae</taxon>
        <taxon>Tatumella</taxon>
    </lineage>
</organism>
<evidence type="ECO:0000313" key="7">
    <source>
        <dbReference type="Proteomes" id="UP000195814"/>
    </source>
</evidence>
<dbReference type="KEGG" id="tci:A7K98_18130"/>
<dbReference type="Proteomes" id="UP000195814">
    <property type="component" value="Chromosome"/>
</dbReference>
<evidence type="ECO:0000313" key="4">
    <source>
        <dbReference type="EMBL" id="ARU95490.1"/>
    </source>
</evidence>
<dbReference type="SUPFAM" id="SSF53448">
    <property type="entry name" value="Nucleotide-diphospho-sugar transferases"/>
    <property type="match status" value="1"/>
</dbReference>
<dbReference type="CDD" id="cd00761">
    <property type="entry name" value="Glyco_tranf_GTA_type"/>
    <property type="match status" value="1"/>
</dbReference>
<evidence type="ECO:0000256" key="1">
    <source>
        <dbReference type="ARBA" id="ARBA00022676"/>
    </source>
</evidence>